<dbReference type="Proteomes" id="UP000002432">
    <property type="component" value="Chromosome"/>
</dbReference>
<dbReference type="GO" id="GO:0015288">
    <property type="term" value="F:porin activity"/>
    <property type="evidence" value="ECO:0007669"/>
    <property type="project" value="TreeGrafter"/>
</dbReference>
<evidence type="ECO:0000256" key="8">
    <source>
        <dbReference type="SAM" id="Coils"/>
    </source>
</evidence>
<dbReference type="EMBL" id="CP000360">
    <property type="protein sequence ID" value="ABF40699.1"/>
    <property type="molecule type" value="Genomic_DNA"/>
</dbReference>
<evidence type="ECO:0000256" key="3">
    <source>
        <dbReference type="ARBA" id="ARBA00022448"/>
    </source>
</evidence>
<evidence type="ECO:0000256" key="5">
    <source>
        <dbReference type="ARBA" id="ARBA00022692"/>
    </source>
</evidence>
<evidence type="ECO:0000256" key="7">
    <source>
        <dbReference type="ARBA" id="ARBA00023237"/>
    </source>
</evidence>
<keyword evidence="7" id="KW-0998">Cell outer membrane</keyword>
<dbReference type="OrthoDB" id="107009at2"/>
<dbReference type="InterPro" id="IPR003423">
    <property type="entry name" value="OMP_efflux"/>
</dbReference>
<evidence type="ECO:0000256" key="6">
    <source>
        <dbReference type="ARBA" id="ARBA00023136"/>
    </source>
</evidence>
<dbReference type="EnsemblBacteria" id="ABF40699">
    <property type="protein sequence ID" value="ABF40699"/>
    <property type="gene ID" value="Acid345_1698"/>
</dbReference>
<dbReference type="AlphaFoldDB" id="Q1IR01"/>
<organism evidence="10 11">
    <name type="scientific">Koribacter versatilis (strain Ellin345)</name>
    <dbReference type="NCBI Taxonomy" id="204669"/>
    <lineage>
        <taxon>Bacteria</taxon>
        <taxon>Pseudomonadati</taxon>
        <taxon>Acidobacteriota</taxon>
        <taxon>Terriglobia</taxon>
        <taxon>Terriglobales</taxon>
        <taxon>Candidatus Korobacteraceae</taxon>
        <taxon>Candidatus Korobacter</taxon>
    </lineage>
</organism>
<name>Q1IR01_KORVE</name>
<evidence type="ECO:0000256" key="2">
    <source>
        <dbReference type="ARBA" id="ARBA00007613"/>
    </source>
</evidence>
<dbReference type="SUPFAM" id="SSF56954">
    <property type="entry name" value="Outer membrane efflux proteins (OEP)"/>
    <property type="match status" value="1"/>
</dbReference>
<dbReference type="InterPro" id="IPR051906">
    <property type="entry name" value="TolC-like"/>
</dbReference>
<evidence type="ECO:0000256" key="4">
    <source>
        <dbReference type="ARBA" id="ARBA00022452"/>
    </source>
</evidence>
<sequence length="433" mass="47014">MRMKALSSLLLLGSLSFGQTGQTNSTAPSSIKLTVADAEQMALKNNPQISIAKLLALAQRQVTREVRSNAMPTATLNVTAVDSHEGSRITAGGLNNPVIYERAAAGVNLSQLIYDFGRMHNLVASAKYREEAEVASQQATTADITFAVDRAFYNALDAQSTLDVAKETVSARQATADQIQALTNAKLKSQLDLSFANVNLAQAKLLLLDAENRQAASFANLNNLLGFEKQQPYLLVDELATPPAPATNAEDLTAAAFQSRPDLIALNDRYQAAERFRRAEHDLNRPTISALAAFGDTPVRADQLTPWYGAAGVNLSLPVFNGFLYSARAKQADFEAKAAQEQVRDLRDRIARDVQTTWLQSTTSYQRMAVAQQLVQQANLALDLAQTRYKLGLSSIVELSQAQLAQTQAAIGNADAQYEYESTLAALRYQTGK</sequence>
<keyword evidence="4" id="KW-1134">Transmembrane beta strand</keyword>
<evidence type="ECO:0000313" key="10">
    <source>
        <dbReference type="EMBL" id="ABF40699.1"/>
    </source>
</evidence>
<evidence type="ECO:0000256" key="9">
    <source>
        <dbReference type="SAM" id="SignalP"/>
    </source>
</evidence>
<keyword evidence="9" id="KW-0732">Signal</keyword>
<dbReference type="RefSeq" id="WP_011522501.1">
    <property type="nucleotide sequence ID" value="NC_008009.1"/>
</dbReference>
<dbReference type="GO" id="GO:0009279">
    <property type="term" value="C:cell outer membrane"/>
    <property type="evidence" value="ECO:0007669"/>
    <property type="project" value="UniProtKB-SubCell"/>
</dbReference>
<evidence type="ECO:0000313" key="11">
    <source>
        <dbReference type="Proteomes" id="UP000002432"/>
    </source>
</evidence>
<dbReference type="HOGENOM" id="CLU_012817_10_6_0"/>
<keyword evidence="8" id="KW-0175">Coiled coil</keyword>
<dbReference type="eggNOG" id="COG1538">
    <property type="taxonomic scope" value="Bacteria"/>
</dbReference>
<keyword evidence="11" id="KW-1185">Reference proteome</keyword>
<evidence type="ECO:0000256" key="1">
    <source>
        <dbReference type="ARBA" id="ARBA00004442"/>
    </source>
</evidence>
<dbReference type="PANTHER" id="PTHR30026">
    <property type="entry name" value="OUTER MEMBRANE PROTEIN TOLC"/>
    <property type="match status" value="1"/>
</dbReference>
<keyword evidence="3" id="KW-0813">Transport</keyword>
<dbReference type="GO" id="GO:1990281">
    <property type="term" value="C:efflux pump complex"/>
    <property type="evidence" value="ECO:0007669"/>
    <property type="project" value="TreeGrafter"/>
</dbReference>
<feature type="coiled-coil region" evidence="8">
    <location>
        <begin position="329"/>
        <end position="356"/>
    </location>
</feature>
<accession>Q1IR01</accession>
<comment type="similarity">
    <text evidence="2">Belongs to the outer membrane factor (OMF) (TC 1.B.17) family.</text>
</comment>
<gene>
    <name evidence="10" type="ordered locus">Acid345_1698</name>
</gene>
<feature type="signal peptide" evidence="9">
    <location>
        <begin position="1"/>
        <end position="21"/>
    </location>
</feature>
<dbReference type="PANTHER" id="PTHR30026:SF21">
    <property type="entry name" value="SLR1270 PROTEIN"/>
    <property type="match status" value="1"/>
</dbReference>
<keyword evidence="6" id="KW-0472">Membrane</keyword>
<comment type="subcellular location">
    <subcellularLocation>
        <location evidence="1">Cell outer membrane</location>
    </subcellularLocation>
</comment>
<dbReference type="STRING" id="204669.Acid345_1698"/>
<feature type="chain" id="PRO_5004191633" evidence="9">
    <location>
        <begin position="22"/>
        <end position="433"/>
    </location>
</feature>
<dbReference type="GO" id="GO:0015562">
    <property type="term" value="F:efflux transmembrane transporter activity"/>
    <property type="evidence" value="ECO:0007669"/>
    <property type="project" value="InterPro"/>
</dbReference>
<dbReference type="Gene3D" id="1.20.1600.10">
    <property type="entry name" value="Outer membrane efflux proteins (OEP)"/>
    <property type="match status" value="1"/>
</dbReference>
<keyword evidence="5" id="KW-0812">Transmembrane</keyword>
<proteinExistence type="inferred from homology"/>
<dbReference type="KEGG" id="aba:Acid345_1698"/>
<dbReference type="Pfam" id="PF02321">
    <property type="entry name" value="OEP"/>
    <property type="match status" value="2"/>
</dbReference>
<protein>
    <submittedName>
        <fullName evidence="10">Outer membrane efflux protein</fullName>
    </submittedName>
</protein>
<reference evidence="10 11" key="1">
    <citation type="journal article" date="2009" name="Appl. Environ. Microbiol.">
        <title>Three genomes from the phylum Acidobacteria provide insight into the lifestyles of these microorganisms in soils.</title>
        <authorList>
            <person name="Ward N.L."/>
            <person name="Challacombe J.F."/>
            <person name="Janssen P.H."/>
            <person name="Henrissat B."/>
            <person name="Coutinho P.M."/>
            <person name="Wu M."/>
            <person name="Xie G."/>
            <person name="Haft D.H."/>
            <person name="Sait M."/>
            <person name="Badger J."/>
            <person name="Barabote R.D."/>
            <person name="Bradley B."/>
            <person name="Brettin T.S."/>
            <person name="Brinkac L.M."/>
            <person name="Bruce D."/>
            <person name="Creasy T."/>
            <person name="Daugherty S.C."/>
            <person name="Davidsen T.M."/>
            <person name="DeBoy R.T."/>
            <person name="Detter J.C."/>
            <person name="Dodson R.J."/>
            <person name="Durkin A.S."/>
            <person name="Ganapathy A."/>
            <person name="Gwinn-Giglio M."/>
            <person name="Han C.S."/>
            <person name="Khouri H."/>
            <person name="Kiss H."/>
            <person name="Kothari S.P."/>
            <person name="Madupu R."/>
            <person name="Nelson K.E."/>
            <person name="Nelson W.C."/>
            <person name="Paulsen I."/>
            <person name="Penn K."/>
            <person name="Ren Q."/>
            <person name="Rosovitz M.J."/>
            <person name="Selengut J.D."/>
            <person name="Shrivastava S."/>
            <person name="Sullivan S.A."/>
            <person name="Tapia R."/>
            <person name="Thompson L.S."/>
            <person name="Watkins K.L."/>
            <person name="Yang Q."/>
            <person name="Yu C."/>
            <person name="Zafar N."/>
            <person name="Zhou L."/>
            <person name="Kuske C.R."/>
        </authorList>
    </citation>
    <scope>NUCLEOTIDE SEQUENCE [LARGE SCALE GENOMIC DNA]</scope>
    <source>
        <strain evidence="10 11">Ellin345</strain>
    </source>
</reference>